<reference evidence="9" key="1">
    <citation type="journal article" date="2019" name="Int. J. Syst. Evol. Microbiol.">
        <title>The Global Catalogue of Microorganisms (GCM) 10K type strain sequencing project: providing services to taxonomists for standard genome sequencing and annotation.</title>
        <authorList>
            <consortium name="The Broad Institute Genomics Platform"/>
            <consortium name="The Broad Institute Genome Sequencing Center for Infectious Disease"/>
            <person name="Wu L."/>
            <person name="Ma J."/>
        </authorList>
    </citation>
    <scope>NUCLEOTIDE SEQUENCE [LARGE SCALE GENOMIC DNA]</scope>
    <source>
        <strain evidence="9">CGMCC 1.16031</strain>
    </source>
</reference>
<dbReference type="Proteomes" id="UP001596364">
    <property type="component" value="Unassembled WGS sequence"/>
</dbReference>
<keyword evidence="9" id="KW-1185">Reference proteome</keyword>
<feature type="transmembrane region" description="Helical" evidence="7">
    <location>
        <begin position="346"/>
        <end position="370"/>
    </location>
</feature>
<sequence>MNQQAHRKIAAIVFPMLLANISQPLLGLVDTYVVGHMPQVSAMAGVALGAMLITQLYWLAGTLRMSATGYSAQTLGSHQPDRARQLLWQLIALALIVAALIGALQRPLCEAVLWYAQPDQTTASVMQDYVAVRVLGAPAALLNLVLIGWLIGRQRSRFVMLVQVIGNGVNAGLNLVFVYGLNLGIEGVALATVCAEYLMCVMALLALRAQIGRCLPVWFSWQAIKQVLQINSAMLIRNLALQACLAWVTMQGAQLGDVTVAVNSVLLQFLALTALGLDAVAYAAEALVGQAAGQQDRRRIQSWVRKTLLWSLLLACVYSLIFYLAGEWIIRALTDLPAVRAMAVSYLPYAIMLPLVAHWCFLLDGVYIGLGQAAIMRNSMLLSALAGFFYRYICCRVPVITAYGWPC</sequence>
<evidence type="ECO:0000256" key="1">
    <source>
        <dbReference type="ARBA" id="ARBA00004141"/>
    </source>
</evidence>
<evidence type="ECO:0000256" key="4">
    <source>
        <dbReference type="ARBA" id="ARBA00022692"/>
    </source>
</evidence>
<evidence type="ECO:0000256" key="6">
    <source>
        <dbReference type="ARBA" id="ARBA00023136"/>
    </source>
</evidence>
<evidence type="ECO:0000256" key="3">
    <source>
        <dbReference type="ARBA" id="ARBA00022448"/>
    </source>
</evidence>
<feature type="transmembrane region" description="Helical" evidence="7">
    <location>
        <begin position="382"/>
        <end position="405"/>
    </location>
</feature>
<name>A0ABW1XNL0_9ALTE</name>
<evidence type="ECO:0000313" key="9">
    <source>
        <dbReference type="Proteomes" id="UP001596364"/>
    </source>
</evidence>
<gene>
    <name evidence="8" type="ORF">ACFP85_16605</name>
</gene>
<keyword evidence="3" id="KW-0813">Transport</keyword>
<dbReference type="InterPro" id="IPR002528">
    <property type="entry name" value="MATE_fam"/>
</dbReference>
<proteinExistence type="inferred from homology"/>
<organism evidence="8 9">
    <name type="scientific">Pseudobowmanella zhangzhouensis</name>
    <dbReference type="NCBI Taxonomy" id="1537679"/>
    <lineage>
        <taxon>Bacteria</taxon>
        <taxon>Pseudomonadati</taxon>
        <taxon>Pseudomonadota</taxon>
        <taxon>Gammaproteobacteria</taxon>
        <taxon>Alteromonadales</taxon>
        <taxon>Alteromonadaceae</taxon>
    </lineage>
</organism>
<feature type="transmembrane region" description="Helical" evidence="7">
    <location>
        <begin position="308"/>
        <end position="326"/>
    </location>
</feature>
<dbReference type="PANTHER" id="PTHR43298:SF2">
    <property type="entry name" value="FMN_FAD EXPORTER YEEO-RELATED"/>
    <property type="match status" value="1"/>
</dbReference>
<dbReference type="PANTHER" id="PTHR43298">
    <property type="entry name" value="MULTIDRUG RESISTANCE PROTEIN NORM-RELATED"/>
    <property type="match status" value="1"/>
</dbReference>
<comment type="similarity">
    <text evidence="2">Belongs to the multi antimicrobial extrusion (MATE) (TC 2.A.66.1) family.</text>
</comment>
<feature type="transmembrane region" description="Helical" evidence="7">
    <location>
        <begin position="158"/>
        <end position="181"/>
    </location>
</feature>
<dbReference type="EMBL" id="JBHSUS010000001">
    <property type="protein sequence ID" value="MFC6441766.1"/>
    <property type="molecule type" value="Genomic_DNA"/>
</dbReference>
<keyword evidence="6 7" id="KW-0472">Membrane</keyword>
<feature type="transmembrane region" description="Helical" evidence="7">
    <location>
        <begin position="43"/>
        <end position="65"/>
    </location>
</feature>
<feature type="transmembrane region" description="Helical" evidence="7">
    <location>
        <begin position="187"/>
        <end position="207"/>
    </location>
</feature>
<evidence type="ECO:0000256" key="7">
    <source>
        <dbReference type="SAM" id="Phobius"/>
    </source>
</evidence>
<dbReference type="RefSeq" id="WP_377148877.1">
    <property type="nucleotide sequence ID" value="NZ_JBHSUS010000001.1"/>
</dbReference>
<dbReference type="CDD" id="cd13136">
    <property type="entry name" value="MATE_DinF_like"/>
    <property type="match status" value="1"/>
</dbReference>
<accession>A0ABW1XNL0</accession>
<comment type="caution">
    <text evidence="8">The sequence shown here is derived from an EMBL/GenBank/DDBJ whole genome shotgun (WGS) entry which is preliminary data.</text>
</comment>
<comment type="subcellular location">
    <subcellularLocation>
        <location evidence="1">Membrane</location>
        <topology evidence="1">Multi-pass membrane protein</topology>
    </subcellularLocation>
</comment>
<keyword evidence="4 7" id="KW-0812">Transmembrane</keyword>
<dbReference type="InterPro" id="IPR050222">
    <property type="entry name" value="MATE_MdtK"/>
</dbReference>
<evidence type="ECO:0000313" key="8">
    <source>
        <dbReference type="EMBL" id="MFC6441766.1"/>
    </source>
</evidence>
<dbReference type="InterPro" id="IPR044644">
    <property type="entry name" value="DinF-like"/>
</dbReference>
<dbReference type="NCBIfam" id="TIGR00797">
    <property type="entry name" value="matE"/>
    <property type="match status" value="1"/>
</dbReference>
<evidence type="ECO:0000256" key="5">
    <source>
        <dbReference type="ARBA" id="ARBA00022989"/>
    </source>
</evidence>
<protein>
    <submittedName>
        <fullName evidence="8">MATE family efflux transporter</fullName>
    </submittedName>
</protein>
<feature type="transmembrane region" description="Helical" evidence="7">
    <location>
        <begin position="269"/>
        <end position="288"/>
    </location>
</feature>
<feature type="transmembrane region" description="Helical" evidence="7">
    <location>
        <begin position="130"/>
        <end position="151"/>
    </location>
</feature>
<dbReference type="Pfam" id="PF01554">
    <property type="entry name" value="MatE"/>
    <property type="match status" value="2"/>
</dbReference>
<keyword evidence="5 7" id="KW-1133">Transmembrane helix</keyword>
<feature type="transmembrane region" description="Helical" evidence="7">
    <location>
        <begin position="228"/>
        <end position="249"/>
    </location>
</feature>
<evidence type="ECO:0000256" key="2">
    <source>
        <dbReference type="ARBA" id="ARBA00010199"/>
    </source>
</evidence>
<feature type="transmembrane region" description="Helical" evidence="7">
    <location>
        <begin position="86"/>
        <end position="104"/>
    </location>
</feature>